<dbReference type="Pfam" id="PF04717">
    <property type="entry name" value="Phage_base_V"/>
    <property type="match status" value="1"/>
</dbReference>
<accession>A0A9X2ZFY8</accession>
<dbReference type="AlphaFoldDB" id="A0A9X2ZFY8"/>
<dbReference type="Gene3D" id="2.30.110.50">
    <property type="match status" value="1"/>
</dbReference>
<sequence length="602" mass="66385">MAHFSEQVHISIGSFTQNVVYYDLKLSQKMADHHHFSFIWQYTGKAIIKPADQAKALRSYLGDEVIFTFKSLTGIKLMSKGIITELSSVDLHGSPVGLHVTGISHTIVLDDMKKSRTYLERGMDDIVLGVFAEGPGEFYQRESIRSTYLKEFKYMAQYNETSFNFLKRLAARYGQWYYFDGMRMQFGQTKTSKIKLINGASLHGFKIQTNMSAHKISLAGYDYDNANNIRSSAARTSVGSKDSFSSIVGHNQGTVAQADLSFGAYTNNAQNKDELEEMVKLQTAGSDANSVYYSGISYIPLGIGQVFTIVNQTVEHELIVIEVIHHSKVYGNYSCEFKAIPADVAAPHYTNVAVFAHAETQPAKITDNNDPDGLGRVKVEFYWASGSTSSEWMRMIQPHSGPGKGFYFIPEIGEEVLVGFEGGNAQNPYVLGTQYNGQDKSGYADGDNNIKAIHTRSGHIIKFTEDESIIITDKIGNEIQLDTVGGNITITAPQVITMNATNIVMNASQNITTTAGMNITESAGVDKTMMVGMMLNTSVGGNSMTNVVGSVIENITGDKELNTEKEITFNSQKGMEYSSQGEIQKHSQKEVKLNSAEKSKLF</sequence>
<dbReference type="SUPFAM" id="SSF69349">
    <property type="entry name" value="Phage fibre proteins"/>
    <property type="match status" value="1"/>
</dbReference>
<evidence type="ECO:0000259" key="2">
    <source>
        <dbReference type="Pfam" id="PF04717"/>
    </source>
</evidence>
<comment type="caution">
    <text evidence="3">The sequence shown here is derived from an EMBL/GenBank/DDBJ whole genome shotgun (WGS) entry which is preliminary data.</text>
</comment>
<dbReference type="Proteomes" id="UP001151079">
    <property type="component" value="Unassembled WGS sequence"/>
</dbReference>
<dbReference type="SUPFAM" id="SSF69255">
    <property type="entry name" value="gp5 N-terminal domain-like"/>
    <property type="match status" value="1"/>
</dbReference>
<evidence type="ECO:0000256" key="1">
    <source>
        <dbReference type="SAM" id="MobiDB-lite"/>
    </source>
</evidence>
<dbReference type="RefSeq" id="WP_264205096.1">
    <property type="nucleotide sequence ID" value="NZ_JAOZEW010000003.1"/>
</dbReference>
<dbReference type="InterPro" id="IPR037026">
    <property type="entry name" value="Vgr_OB-fold_dom_sf"/>
</dbReference>
<feature type="domain" description="Gp5/Type VI secretion system Vgr protein OB-fold" evidence="2">
    <location>
        <begin position="362"/>
        <end position="435"/>
    </location>
</feature>
<organism evidence="3 4">
    <name type="scientific">Flavobacterium shii</name>
    <dbReference type="NCBI Taxonomy" id="2987687"/>
    <lineage>
        <taxon>Bacteria</taxon>
        <taxon>Pseudomonadati</taxon>
        <taxon>Bacteroidota</taxon>
        <taxon>Flavobacteriia</taxon>
        <taxon>Flavobacteriales</taxon>
        <taxon>Flavobacteriaceae</taxon>
        <taxon>Flavobacterium</taxon>
    </lineage>
</organism>
<dbReference type="Pfam" id="PF05954">
    <property type="entry name" value="Phage_GPD"/>
    <property type="match status" value="1"/>
</dbReference>
<dbReference type="Gene3D" id="3.55.50.10">
    <property type="entry name" value="Baseplate protein-like domains"/>
    <property type="match status" value="1"/>
</dbReference>
<protein>
    <submittedName>
        <fullName evidence="3">Phage baseplate assembly protein V</fullName>
    </submittedName>
</protein>
<feature type="region of interest" description="Disordered" evidence="1">
    <location>
        <begin position="572"/>
        <end position="602"/>
    </location>
</feature>
<feature type="compositionally biased region" description="Polar residues" evidence="1">
    <location>
        <begin position="572"/>
        <end position="582"/>
    </location>
</feature>
<proteinExistence type="predicted"/>
<reference evidence="3" key="1">
    <citation type="submission" date="2022-10" db="EMBL/GenBank/DDBJ databases">
        <title>Two novel species of Flavobacterium.</title>
        <authorList>
            <person name="Liu Q."/>
            <person name="Xin Y.-H."/>
        </authorList>
    </citation>
    <scope>NUCLEOTIDE SEQUENCE</scope>
    <source>
        <strain evidence="3">LS1R49</strain>
    </source>
</reference>
<dbReference type="SUPFAM" id="SSF69279">
    <property type="entry name" value="Phage tail proteins"/>
    <property type="match status" value="2"/>
</dbReference>
<dbReference type="Gene3D" id="2.40.50.230">
    <property type="entry name" value="Gp5 N-terminal domain"/>
    <property type="match status" value="1"/>
</dbReference>
<dbReference type="InterPro" id="IPR006531">
    <property type="entry name" value="Gp5/Vgr_OB"/>
</dbReference>
<feature type="compositionally biased region" description="Basic and acidic residues" evidence="1">
    <location>
        <begin position="583"/>
        <end position="602"/>
    </location>
</feature>
<gene>
    <name evidence="3" type="ORF">OIU83_04615</name>
</gene>
<name>A0A9X2ZFY8_9FLAO</name>
<evidence type="ECO:0000313" key="4">
    <source>
        <dbReference type="Proteomes" id="UP001151079"/>
    </source>
</evidence>
<dbReference type="EMBL" id="JAOZEW010000003">
    <property type="protein sequence ID" value="MCV9926918.1"/>
    <property type="molecule type" value="Genomic_DNA"/>
</dbReference>
<evidence type="ECO:0000313" key="3">
    <source>
        <dbReference type="EMBL" id="MCV9926918.1"/>
    </source>
</evidence>
<keyword evidence="4" id="KW-1185">Reference proteome</keyword>